<comment type="caution">
    <text evidence="2">The sequence shown here is derived from an EMBL/GenBank/DDBJ whole genome shotgun (WGS) entry which is preliminary data.</text>
</comment>
<feature type="transmembrane region" description="Helical" evidence="1">
    <location>
        <begin position="168"/>
        <end position="188"/>
    </location>
</feature>
<dbReference type="RefSeq" id="WP_010599272.1">
    <property type="nucleotide sequence ID" value="NZ_JAPJUH010000002.1"/>
</dbReference>
<dbReference type="EMBL" id="JAPJUH010000002">
    <property type="protein sequence ID" value="MCX3264231.1"/>
    <property type="molecule type" value="Genomic_DNA"/>
</dbReference>
<keyword evidence="1" id="KW-1133">Transmembrane helix</keyword>
<gene>
    <name evidence="2" type="ORF">OQZ29_05715</name>
</gene>
<accession>A0A9X3DDQ6</accession>
<feature type="transmembrane region" description="Helical" evidence="1">
    <location>
        <begin position="110"/>
        <end position="131"/>
    </location>
</feature>
<sequence>MIMDLGILLPILGLAFVVWAAIFIIYGETWQLPSAFMPLGLGAYIYFGAQPWNWILLMPLFSIFVFNVSAVLSNPKFSGWVSYLNYFLILPVVVIYFFNFRRIFADDSLLRTILCGIFFLLMLIYVSKFWLSDVILLLVNKFYSRKIDNLETEVTHRFIKGTGKTRTFHVTITTLGAIETSGFFYWYIGFKKINPHDKVMIKLKTGCLGTTYISGFPKLVSRGTIVDKHQ</sequence>
<reference evidence="2" key="1">
    <citation type="submission" date="2022-11" db="EMBL/GenBank/DDBJ databases">
        <authorList>
            <person name="Graham C."/>
            <person name="Newman J.D."/>
        </authorList>
    </citation>
    <scope>NUCLEOTIDE SEQUENCE</scope>
    <source>
        <strain evidence="2">DSM 19486</strain>
    </source>
</reference>
<evidence type="ECO:0000313" key="3">
    <source>
        <dbReference type="Proteomes" id="UP001142592"/>
    </source>
</evidence>
<dbReference type="AlphaFoldDB" id="A0A9X3DDQ6"/>
<dbReference type="Proteomes" id="UP001142592">
    <property type="component" value="Unassembled WGS sequence"/>
</dbReference>
<proteinExistence type="predicted"/>
<evidence type="ECO:0000313" key="2">
    <source>
        <dbReference type="EMBL" id="MCX3264231.1"/>
    </source>
</evidence>
<feature type="transmembrane region" description="Helical" evidence="1">
    <location>
        <begin position="80"/>
        <end position="98"/>
    </location>
</feature>
<organism evidence="2 3">
    <name type="scientific">Pedobacter agri</name>
    <dbReference type="NCBI Taxonomy" id="454586"/>
    <lineage>
        <taxon>Bacteria</taxon>
        <taxon>Pseudomonadati</taxon>
        <taxon>Bacteroidota</taxon>
        <taxon>Sphingobacteriia</taxon>
        <taxon>Sphingobacteriales</taxon>
        <taxon>Sphingobacteriaceae</taxon>
        <taxon>Pedobacter</taxon>
    </lineage>
</organism>
<keyword evidence="1" id="KW-0472">Membrane</keyword>
<evidence type="ECO:0000256" key="1">
    <source>
        <dbReference type="SAM" id="Phobius"/>
    </source>
</evidence>
<name>A0A9X3DDQ6_9SPHI</name>
<keyword evidence="1" id="KW-0812">Transmembrane</keyword>
<protein>
    <submittedName>
        <fullName evidence="2">Uncharacterized protein</fullName>
    </submittedName>
</protein>
<keyword evidence="3" id="KW-1185">Reference proteome</keyword>